<reference evidence="2 3" key="1">
    <citation type="submission" date="2016-11" db="EMBL/GenBank/DDBJ databases">
        <authorList>
            <person name="Jaros S."/>
            <person name="Januszkiewicz K."/>
            <person name="Wedrychowicz H."/>
        </authorList>
    </citation>
    <scope>NUCLEOTIDE SEQUENCE [LARGE SCALE GENOMIC DNA]</scope>
    <source>
        <strain evidence="2 3">ATCC 23634</strain>
    </source>
</reference>
<sequence length="107" mass="11442">MRVAALALLTLLVQPAMAVDQLVLTIENRSSIALERLNVFPIGKDGEAIEDNLGAILEDVPPGGSFALKLSLSRCETVRGYAGLAGRDDDVPVDIDLCKEPKLVLKD</sequence>
<evidence type="ECO:0000313" key="2">
    <source>
        <dbReference type="EMBL" id="SFZ85713.1"/>
    </source>
</evidence>
<dbReference type="RefSeq" id="WP_072344301.1">
    <property type="nucleotide sequence ID" value="NZ_FPKU01000002.1"/>
</dbReference>
<protein>
    <submittedName>
        <fullName evidence="2">Uncharacterized protein</fullName>
    </submittedName>
</protein>
<feature type="signal peptide" evidence="1">
    <location>
        <begin position="1"/>
        <end position="18"/>
    </location>
</feature>
<evidence type="ECO:0000256" key="1">
    <source>
        <dbReference type="SAM" id="SignalP"/>
    </source>
</evidence>
<gene>
    <name evidence="2" type="ORF">SAMN02983003_2882</name>
</gene>
<dbReference type="OrthoDB" id="9951512at2"/>
<proteinExistence type="predicted"/>
<organism evidence="2 3">
    <name type="scientific">Devosia enhydra</name>
    <dbReference type="NCBI Taxonomy" id="665118"/>
    <lineage>
        <taxon>Bacteria</taxon>
        <taxon>Pseudomonadati</taxon>
        <taxon>Pseudomonadota</taxon>
        <taxon>Alphaproteobacteria</taxon>
        <taxon>Hyphomicrobiales</taxon>
        <taxon>Devosiaceae</taxon>
        <taxon>Devosia</taxon>
    </lineage>
</organism>
<dbReference type="AlphaFoldDB" id="A0A1K2I060"/>
<evidence type="ECO:0000313" key="3">
    <source>
        <dbReference type="Proteomes" id="UP000183447"/>
    </source>
</evidence>
<dbReference type="EMBL" id="FPKU01000002">
    <property type="protein sequence ID" value="SFZ85713.1"/>
    <property type="molecule type" value="Genomic_DNA"/>
</dbReference>
<name>A0A1K2I060_9HYPH</name>
<feature type="chain" id="PRO_5009678549" evidence="1">
    <location>
        <begin position="19"/>
        <end position="107"/>
    </location>
</feature>
<dbReference type="Proteomes" id="UP000183447">
    <property type="component" value="Unassembled WGS sequence"/>
</dbReference>
<accession>A0A1K2I060</accession>
<keyword evidence="1" id="KW-0732">Signal</keyword>
<keyword evidence="3" id="KW-1185">Reference proteome</keyword>